<feature type="transmembrane region" description="Helical" evidence="8">
    <location>
        <begin position="93"/>
        <end position="117"/>
    </location>
</feature>
<dbReference type="RefSeq" id="WP_103313089.1">
    <property type="nucleotide sequence ID" value="NZ_PPPD01000001.1"/>
</dbReference>
<evidence type="ECO:0000256" key="6">
    <source>
        <dbReference type="ARBA" id="ARBA00023136"/>
    </source>
</evidence>
<protein>
    <submittedName>
        <fullName evidence="9">Chromate transporter</fullName>
    </submittedName>
</protein>
<keyword evidence="6 8" id="KW-0472">Membrane</keyword>
<dbReference type="EMBL" id="PPPD01000001">
    <property type="protein sequence ID" value="PNY82657.1"/>
    <property type="molecule type" value="Genomic_DNA"/>
</dbReference>
<keyword evidence="3" id="KW-1003">Cell membrane</keyword>
<accession>A0A2K3V1J3</accession>
<keyword evidence="5 8" id="KW-1133">Transmembrane helix</keyword>
<comment type="caution">
    <text evidence="9">The sequence shown here is derived from an EMBL/GenBank/DDBJ whole genome shotgun (WGS) entry which is preliminary data.</text>
</comment>
<keyword evidence="4 8" id="KW-0812">Transmembrane</keyword>
<keyword evidence="10" id="KW-1185">Reference proteome</keyword>
<evidence type="ECO:0000256" key="5">
    <source>
        <dbReference type="ARBA" id="ARBA00022989"/>
    </source>
</evidence>
<evidence type="ECO:0000256" key="7">
    <source>
        <dbReference type="SAM" id="MobiDB-lite"/>
    </source>
</evidence>
<evidence type="ECO:0000256" key="8">
    <source>
        <dbReference type="SAM" id="Phobius"/>
    </source>
</evidence>
<dbReference type="GO" id="GO:0015109">
    <property type="term" value="F:chromate transmembrane transporter activity"/>
    <property type="evidence" value="ECO:0007669"/>
    <property type="project" value="InterPro"/>
</dbReference>
<evidence type="ECO:0000256" key="4">
    <source>
        <dbReference type="ARBA" id="ARBA00022692"/>
    </source>
</evidence>
<name>A0A2K3V1J3_9DEIO</name>
<feature type="region of interest" description="Disordered" evidence="7">
    <location>
        <begin position="1"/>
        <end position="21"/>
    </location>
</feature>
<organism evidence="9 10">
    <name type="scientific">Deinococcus koreensis</name>
    <dbReference type="NCBI Taxonomy" id="2054903"/>
    <lineage>
        <taxon>Bacteria</taxon>
        <taxon>Thermotogati</taxon>
        <taxon>Deinococcota</taxon>
        <taxon>Deinococci</taxon>
        <taxon>Deinococcales</taxon>
        <taxon>Deinococcaceae</taxon>
        <taxon>Deinococcus</taxon>
    </lineage>
</organism>
<comment type="similarity">
    <text evidence="2">Belongs to the chromate ion transporter (CHR) (TC 2.A.51) family.</text>
</comment>
<evidence type="ECO:0000313" key="10">
    <source>
        <dbReference type="Proteomes" id="UP000236379"/>
    </source>
</evidence>
<dbReference type="InterPro" id="IPR052518">
    <property type="entry name" value="CHR_Transporter"/>
</dbReference>
<evidence type="ECO:0000256" key="2">
    <source>
        <dbReference type="ARBA" id="ARBA00005262"/>
    </source>
</evidence>
<proteinExistence type="inferred from homology"/>
<dbReference type="InterPro" id="IPR003370">
    <property type="entry name" value="Chromate_transpt"/>
</dbReference>
<dbReference type="AlphaFoldDB" id="A0A2K3V1J3"/>
<dbReference type="Pfam" id="PF02417">
    <property type="entry name" value="Chromate_transp"/>
    <property type="match status" value="1"/>
</dbReference>
<dbReference type="GO" id="GO:0005886">
    <property type="term" value="C:plasma membrane"/>
    <property type="evidence" value="ECO:0007669"/>
    <property type="project" value="UniProtKB-SubCell"/>
</dbReference>
<feature type="transmembrane region" description="Helical" evidence="8">
    <location>
        <begin position="165"/>
        <end position="190"/>
    </location>
</feature>
<evidence type="ECO:0000256" key="1">
    <source>
        <dbReference type="ARBA" id="ARBA00004651"/>
    </source>
</evidence>
<gene>
    <name evidence="9" type="ORF">CVO96_16025</name>
</gene>
<dbReference type="PANTHER" id="PTHR43663">
    <property type="entry name" value="CHROMATE TRANSPORT PROTEIN-RELATED"/>
    <property type="match status" value="1"/>
</dbReference>
<dbReference type="PANTHER" id="PTHR43663:SF1">
    <property type="entry name" value="CHROMATE TRANSPORTER"/>
    <property type="match status" value="1"/>
</dbReference>
<evidence type="ECO:0000256" key="3">
    <source>
        <dbReference type="ARBA" id="ARBA00022475"/>
    </source>
</evidence>
<reference evidence="9 10" key="1">
    <citation type="submission" date="2018-01" db="EMBL/GenBank/DDBJ databases">
        <title>Deinococcus koreensis sp. nov., a radiation-resistant bacterium isolated from river water.</title>
        <authorList>
            <person name="Choi A."/>
        </authorList>
    </citation>
    <scope>NUCLEOTIDE SEQUENCE [LARGE SCALE GENOMIC DNA]</scope>
    <source>
        <strain evidence="9 10">SJW1-2</strain>
    </source>
</reference>
<comment type="subcellular location">
    <subcellularLocation>
        <location evidence="1">Cell membrane</location>
        <topology evidence="1">Multi-pass membrane protein</topology>
    </subcellularLocation>
</comment>
<evidence type="ECO:0000313" key="9">
    <source>
        <dbReference type="EMBL" id="PNY82657.1"/>
    </source>
</evidence>
<dbReference type="Proteomes" id="UP000236379">
    <property type="component" value="Unassembled WGS sequence"/>
</dbReference>
<sequence>MTSSPLRPTSAALPEGAGAPQPSTPAALFRVFTGVALSGVGGGLPAHTRRAVLAQGWMTDAQFAESYTLAQLTPGPNAVNLAAMIGAREAGGLGALAAVAGILCPGLIVMLGASALLVGVGLPPVLQSALRGAACAALAVLLTAAIPVVRVALRVRGGAVLSSLTFLALGALRLDLLPVFAALVGAGLILNRPRRVPPHD</sequence>
<dbReference type="OrthoDB" id="8596378at2"/>
<feature type="transmembrane region" description="Helical" evidence="8">
    <location>
        <begin position="129"/>
        <end position="153"/>
    </location>
</feature>